<evidence type="ECO:0000313" key="1">
    <source>
        <dbReference type="EMBL" id="KAK5691508.1"/>
    </source>
</evidence>
<dbReference type="AlphaFoldDB" id="A0AAN7VWW4"/>
<comment type="caution">
    <text evidence="1">The sequence shown here is derived from an EMBL/GenBank/DDBJ whole genome shotgun (WGS) entry which is preliminary data.</text>
</comment>
<dbReference type="Proteomes" id="UP001310594">
    <property type="component" value="Unassembled WGS sequence"/>
</dbReference>
<dbReference type="PANTHER" id="PTHR42085:SF1">
    <property type="entry name" value="F-BOX DOMAIN-CONTAINING PROTEIN"/>
    <property type="match status" value="1"/>
</dbReference>
<evidence type="ECO:0008006" key="3">
    <source>
        <dbReference type="Google" id="ProtNLM"/>
    </source>
</evidence>
<name>A0AAN7VWW4_9PEZI</name>
<dbReference type="EMBL" id="JAVRQU010000021">
    <property type="protein sequence ID" value="KAK5691508.1"/>
    <property type="molecule type" value="Genomic_DNA"/>
</dbReference>
<proteinExistence type="predicted"/>
<sequence>MTAVTENDQVFRLFDLPPELWVRVARLALDDKPKIRAWPRWDTHEQILAQPAITRTCHALRVEILPLFYESHIRFRFDGLAGGVKRRVWLRAMGAANRRCLKNVELIAIPEDLQDGQEYKGRWSPSDFFGKFDLDVELGTPIKDTYGLESEYAMSDEIVYPLIFR</sequence>
<organism evidence="1 2">
    <name type="scientific">Elasticomyces elasticus</name>
    <dbReference type="NCBI Taxonomy" id="574655"/>
    <lineage>
        <taxon>Eukaryota</taxon>
        <taxon>Fungi</taxon>
        <taxon>Dikarya</taxon>
        <taxon>Ascomycota</taxon>
        <taxon>Pezizomycotina</taxon>
        <taxon>Dothideomycetes</taxon>
        <taxon>Dothideomycetidae</taxon>
        <taxon>Mycosphaerellales</taxon>
        <taxon>Teratosphaeriaceae</taxon>
        <taxon>Elasticomyces</taxon>
    </lineage>
</organism>
<protein>
    <recommendedName>
        <fullName evidence="3">F-box domain-containing protein</fullName>
    </recommendedName>
</protein>
<reference evidence="1" key="1">
    <citation type="submission" date="2023-08" db="EMBL/GenBank/DDBJ databases">
        <title>Black Yeasts Isolated from many extreme environments.</title>
        <authorList>
            <person name="Coleine C."/>
            <person name="Stajich J.E."/>
            <person name="Selbmann L."/>
        </authorList>
    </citation>
    <scope>NUCLEOTIDE SEQUENCE</scope>
    <source>
        <strain evidence="1">CCFEE 5810</strain>
    </source>
</reference>
<gene>
    <name evidence="1" type="ORF">LTR97_011501</name>
</gene>
<accession>A0AAN7VWW4</accession>
<evidence type="ECO:0000313" key="2">
    <source>
        <dbReference type="Proteomes" id="UP001310594"/>
    </source>
</evidence>
<dbReference type="InterPro" id="IPR038883">
    <property type="entry name" value="AN11006-like"/>
</dbReference>
<dbReference type="PANTHER" id="PTHR42085">
    <property type="entry name" value="F-BOX DOMAIN-CONTAINING PROTEIN"/>
    <property type="match status" value="1"/>
</dbReference>